<evidence type="ECO:0000259" key="6">
    <source>
        <dbReference type="PROSITE" id="PS50835"/>
    </source>
</evidence>
<dbReference type="Pfam" id="PF07686">
    <property type="entry name" value="V-set"/>
    <property type="match status" value="1"/>
</dbReference>
<comment type="caution">
    <text evidence="7">The sequence shown here is derived from an EMBL/GenBank/DDBJ whole genome shotgun (WGS) entry which is preliminary data.</text>
</comment>
<dbReference type="PROSITE" id="PS50835">
    <property type="entry name" value="IG_LIKE"/>
    <property type="match status" value="3"/>
</dbReference>
<keyword evidence="2" id="KW-0812">Transmembrane</keyword>
<dbReference type="GO" id="GO:0016020">
    <property type="term" value="C:membrane"/>
    <property type="evidence" value="ECO:0007669"/>
    <property type="project" value="UniProtKB-SubCell"/>
</dbReference>
<proteinExistence type="predicted"/>
<dbReference type="SUPFAM" id="SSF48726">
    <property type="entry name" value="Immunoglobulin"/>
    <property type="match status" value="3"/>
</dbReference>
<evidence type="ECO:0000313" key="7">
    <source>
        <dbReference type="EMBL" id="GFQ89618.1"/>
    </source>
</evidence>
<feature type="domain" description="Ig-like" evidence="6">
    <location>
        <begin position="1"/>
        <end position="123"/>
    </location>
</feature>
<dbReference type="PANTHER" id="PTHR23278:SF19">
    <property type="entry name" value="OBSCURIN"/>
    <property type="match status" value="1"/>
</dbReference>
<dbReference type="EMBL" id="BMAO01023586">
    <property type="protein sequence ID" value="GFQ89618.1"/>
    <property type="molecule type" value="Genomic_DNA"/>
</dbReference>
<dbReference type="OrthoDB" id="8825892at2759"/>
<keyword evidence="3" id="KW-1133">Transmembrane helix</keyword>
<feature type="domain" description="Ig-like" evidence="6">
    <location>
        <begin position="237"/>
        <end position="330"/>
    </location>
</feature>
<evidence type="ECO:0000256" key="4">
    <source>
        <dbReference type="ARBA" id="ARBA00023136"/>
    </source>
</evidence>
<dbReference type="InterPro" id="IPR013783">
    <property type="entry name" value="Ig-like_fold"/>
</dbReference>
<comment type="subcellular location">
    <subcellularLocation>
        <location evidence="1">Membrane</location>
        <topology evidence="1">Single-pass membrane protein</topology>
    </subcellularLocation>
</comment>
<keyword evidence="4" id="KW-0472">Membrane</keyword>
<accession>A0A8X6FVM7</accession>
<evidence type="ECO:0000313" key="8">
    <source>
        <dbReference type="Proteomes" id="UP000887116"/>
    </source>
</evidence>
<dbReference type="Proteomes" id="UP000887116">
    <property type="component" value="Unassembled WGS sequence"/>
</dbReference>
<gene>
    <name evidence="7" type="primary">AVEN_121399_1</name>
    <name evidence="7" type="ORF">TNCT_604351</name>
</gene>
<dbReference type="SMART" id="SM00409">
    <property type="entry name" value="IG"/>
    <property type="match status" value="3"/>
</dbReference>
<evidence type="ECO:0000256" key="5">
    <source>
        <dbReference type="ARBA" id="ARBA00023157"/>
    </source>
</evidence>
<dbReference type="InterPro" id="IPR013106">
    <property type="entry name" value="Ig_V-set"/>
</dbReference>
<name>A0A8X6FVM7_TRICU</name>
<evidence type="ECO:0000256" key="2">
    <source>
        <dbReference type="ARBA" id="ARBA00022692"/>
    </source>
</evidence>
<dbReference type="InterPro" id="IPR003599">
    <property type="entry name" value="Ig_sub"/>
</dbReference>
<dbReference type="InterPro" id="IPR036179">
    <property type="entry name" value="Ig-like_dom_sf"/>
</dbReference>
<keyword evidence="5" id="KW-1015">Disulfide bond</keyword>
<dbReference type="Gene3D" id="2.60.40.10">
    <property type="entry name" value="Immunoglobulins"/>
    <property type="match status" value="3"/>
</dbReference>
<reference evidence="7" key="1">
    <citation type="submission" date="2020-07" db="EMBL/GenBank/DDBJ databases">
        <title>Multicomponent nature underlies the extraordinary mechanical properties of spider dragline silk.</title>
        <authorList>
            <person name="Kono N."/>
            <person name="Nakamura H."/>
            <person name="Mori M."/>
            <person name="Yoshida Y."/>
            <person name="Ohtoshi R."/>
            <person name="Malay A.D."/>
            <person name="Moran D.A.P."/>
            <person name="Tomita M."/>
            <person name="Numata K."/>
            <person name="Arakawa K."/>
        </authorList>
    </citation>
    <scope>NUCLEOTIDE SEQUENCE</scope>
</reference>
<keyword evidence="8" id="KW-1185">Reference proteome</keyword>
<protein>
    <recommendedName>
        <fullName evidence="6">Ig-like domain-containing protein</fullName>
    </recommendedName>
</protein>
<dbReference type="AlphaFoldDB" id="A0A8X6FVM7"/>
<dbReference type="Pfam" id="PF08205">
    <property type="entry name" value="C2-set_2"/>
    <property type="match status" value="1"/>
</dbReference>
<evidence type="ECO:0000256" key="1">
    <source>
        <dbReference type="ARBA" id="ARBA00004167"/>
    </source>
</evidence>
<evidence type="ECO:0000256" key="3">
    <source>
        <dbReference type="ARBA" id="ARBA00022989"/>
    </source>
</evidence>
<sequence>MQQMNSRRKVKKIIVVEGQVAILPCESTLSSRNTSAETTLLRWFHNRYHKPLYTLDVRHVNQQSKSFRWSDNNARHFPSPDYEGRLYLELNSEIPTLRIDPVLFDDHGRYTCQVDFRTSRSVSSYTDLRVIIPPKGVVIRDQEDRKVEGVIGPFNLGETLIITCEALGGDPLPLLSWSGTYGNSTGAYHQITTNTTSTIKIPRLQRNDQWTHFTCTARNSNLTLAKSSTVTVEINLPPLDIKMEKNFLEPLSDGKEVTFTCKSFGSHPRAHIRWCLDGQSVTSKDVVAENGNLTISYHQRRSSSQDDGKTLECIVTNPNIPSFILKQTYTINVHCMKENRRDEWLIHFCFAAFEKRSIRRVC</sequence>
<dbReference type="PANTHER" id="PTHR23278">
    <property type="entry name" value="SIDESTEP PROTEIN"/>
    <property type="match status" value="1"/>
</dbReference>
<feature type="domain" description="Ig-like" evidence="6">
    <location>
        <begin position="134"/>
        <end position="231"/>
    </location>
</feature>
<dbReference type="InterPro" id="IPR007110">
    <property type="entry name" value="Ig-like_dom"/>
</dbReference>
<organism evidence="7 8">
    <name type="scientific">Trichonephila clavata</name>
    <name type="common">Joro spider</name>
    <name type="synonym">Nephila clavata</name>
    <dbReference type="NCBI Taxonomy" id="2740835"/>
    <lineage>
        <taxon>Eukaryota</taxon>
        <taxon>Metazoa</taxon>
        <taxon>Ecdysozoa</taxon>
        <taxon>Arthropoda</taxon>
        <taxon>Chelicerata</taxon>
        <taxon>Arachnida</taxon>
        <taxon>Araneae</taxon>
        <taxon>Araneomorphae</taxon>
        <taxon>Entelegynae</taxon>
        <taxon>Araneoidea</taxon>
        <taxon>Nephilidae</taxon>
        <taxon>Trichonephila</taxon>
    </lineage>
</organism>
<dbReference type="InterPro" id="IPR013162">
    <property type="entry name" value="CD80_C2-set"/>
</dbReference>